<sequence>MRGSSADMGDSFPEVVVGRVVVAKFGLIMDYLPQTGRDKKFPSTLAERWWDMTSTFHLSFGEVTLTPTEICIGGLPISWDFKIRDKEDYILDQQEIIPRLVAGDAMRVTDIVDEFKSKTIYETDVTQEGLLNMEINHDVYCKGTIGVIFVNNIQAYESQDQETTEECCIIAAKNMGLLLSVTRFMMKLSMKQPSTYQIKLTLLPPKLISLSD</sequence>
<dbReference type="Proteomes" id="UP001630127">
    <property type="component" value="Unassembled WGS sequence"/>
</dbReference>
<proteinExistence type="predicted"/>
<gene>
    <name evidence="1" type="ORF">ACH5RR_034102</name>
</gene>
<protein>
    <recommendedName>
        <fullName evidence="3">Aminotransferase-like plant mobile domain-containing protein</fullName>
    </recommendedName>
</protein>
<evidence type="ECO:0000313" key="1">
    <source>
        <dbReference type="EMBL" id="KAL3504261.1"/>
    </source>
</evidence>
<keyword evidence="2" id="KW-1185">Reference proteome</keyword>
<name>A0ABD2Y9X3_9GENT</name>
<evidence type="ECO:0000313" key="2">
    <source>
        <dbReference type="Proteomes" id="UP001630127"/>
    </source>
</evidence>
<reference evidence="1 2" key="1">
    <citation type="submission" date="2024-11" db="EMBL/GenBank/DDBJ databases">
        <title>A near-complete genome assembly of Cinchona calisaya.</title>
        <authorList>
            <person name="Lian D.C."/>
            <person name="Zhao X.W."/>
            <person name="Wei L."/>
        </authorList>
    </citation>
    <scope>NUCLEOTIDE SEQUENCE [LARGE SCALE GENOMIC DNA]</scope>
    <source>
        <tissue evidence="1">Nenye</tissue>
    </source>
</reference>
<evidence type="ECO:0008006" key="3">
    <source>
        <dbReference type="Google" id="ProtNLM"/>
    </source>
</evidence>
<comment type="caution">
    <text evidence="1">The sequence shown here is derived from an EMBL/GenBank/DDBJ whole genome shotgun (WGS) entry which is preliminary data.</text>
</comment>
<dbReference type="EMBL" id="JBJUIK010000014">
    <property type="protein sequence ID" value="KAL3504261.1"/>
    <property type="molecule type" value="Genomic_DNA"/>
</dbReference>
<organism evidence="1 2">
    <name type="scientific">Cinchona calisaya</name>
    <dbReference type="NCBI Taxonomy" id="153742"/>
    <lineage>
        <taxon>Eukaryota</taxon>
        <taxon>Viridiplantae</taxon>
        <taxon>Streptophyta</taxon>
        <taxon>Embryophyta</taxon>
        <taxon>Tracheophyta</taxon>
        <taxon>Spermatophyta</taxon>
        <taxon>Magnoliopsida</taxon>
        <taxon>eudicotyledons</taxon>
        <taxon>Gunneridae</taxon>
        <taxon>Pentapetalae</taxon>
        <taxon>asterids</taxon>
        <taxon>lamiids</taxon>
        <taxon>Gentianales</taxon>
        <taxon>Rubiaceae</taxon>
        <taxon>Cinchonoideae</taxon>
        <taxon>Cinchoneae</taxon>
        <taxon>Cinchona</taxon>
    </lineage>
</organism>
<dbReference type="AlphaFoldDB" id="A0ABD2Y9X3"/>
<accession>A0ABD2Y9X3</accession>